<proteinExistence type="inferred from homology"/>
<dbReference type="EC" id="2.3.1.87" evidence="5"/>
<dbReference type="InterPro" id="IPR016181">
    <property type="entry name" value="Acyl_CoA_acyltransferase"/>
</dbReference>
<organism evidence="14 15">
    <name type="scientific">Arctia plantaginis</name>
    <name type="common">Wood tiger moth</name>
    <name type="synonym">Phalaena plantaginis</name>
    <dbReference type="NCBI Taxonomy" id="874455"/>
    <lineage>
        <taxon>Eukaryota</taxon>
        <taxon>Metazoa</taxon>
        <taxon>Ecdysozoa</taxon>
        <taxon>Arthropoda</taxon>
        <taxon>Hexapoda</taxon>
        <taxon>Insecta</taxon>
        <taxon>Pterygota</taxon>
        <taxon>Neoptera</taxon>
        <taxon>Endopterygota</taxon>
        <taxon>Lepidoptera</taxon>
        <taxon>Glossata</taxon>
        <taxon>Ditrysia</taxon>
        <taxon>Noctuoidea</taxon>
        <taxon>Erebidae</taxon>
        <taxon>Arctiinae</taxon>
        <taxon>Arctia</taxon>
    </lineage>
</organism>
<comment type="catalytic activity">
    <reaction evidence="6">
        <text>dopamine + (9Z)-octadecenoyl-CoA = N-(9Z-octadecanoyl)-dopamine + CoA + H(+)</text>
        <dbReference type="Rhea" id="RHEA:51380"/>
        <dbReference type="ChEBI" id="CHEBI:15378"/>
        <dbReference type="ChEBI" id="CHEBI:31883"/>
        <dbReference type="ChEBI" id="CHEBI:57287"/>
        <dbReference type="ChEBI" id="CHEBI:57387"/>
        <dbReference type="ChEBI" id="CHEBI:59905"/>
    </reaction>
    <physiologicalReaction direction="left-to-right" evidence="6">
        <dbReference type="Rhea" id="RHEA:51381"/>
    </physiologicalReaction>
</comment>
<keyword evidence="2" id="KW-0012">Acyltransferase</keyword>
<keyword evidence="1" id="KW-0808">Transferase</keyword>
<comment type="catalytic activity">
    <reaction evidence="12">
        <text>dopamine + hexadecanoyl-CoA = N-hexadecanoyl-dopamine + CoA + H(+)</text>
        <dbReference type="Rhea" id="RHEA:51376"/>
        <dbReference type="ChEBI" id="CHEBI:15378"/>
        <dbReference type="ChEBI" id="CHEBI:57287"/>
        <dbReference type="ChEBI" id="CHEBI:57379"/>
        <dbReference type="ChEBI" id="CHEBI:59905"/>
        <dbReference type="ChEBI" id="CHEBI:134058"/>
    </reaction>
    <physiologicalReaction direction="left-to-right" evidence="12">
        <dbReference type="Rhea" id="RHEA:51377"/>
    </physiologicalReaction>
</comment>
<reference evidence="14 15" key="1">
    <citation type="submission" date="2020-04" db="EMBL/GenBank/DDBJ databases">
        <authorList>
            <person name="Wallbank WR R."/>
            <person name="Pardo Diaz C."/>
            <person name="Kozak K."/>
            <person name="Martin S."/>
            <person name="Jiggins C."/>
            <person name="Moest M."/>
            <person name="Warren A I."/>
            <person name="Byers J.R.P. K."/>
            <person name="Montejo-Kovacevich G."/>
            <person name="Yen C E."/>
        </authorList>
    </citation>
    <scope>NUCLEOTIDE SEQUENCE [LARGE SCALE GENOMIC DNA]</scope>
</reference>
<dbReference type="OrthoDB" id="7490273at2759"/>
<accession>A0A8S1B0P7</accession>
<evidence type="ECO:0000256" key="4">
    <source>
        <dbReference type="ARBA" id="ARBA00038182"/>
    </source>
</evidence>
<dbReference type="AlphaFoldDB" id="A0A8S1B0P7"/>
<comment type="catalytic activity">
    <reaction evidence="9">
        <text>dopamine + acetyl-CoA = N-acetyldopamine + CoA + H(+)</text>
        <dbReference type="Rhea" id="RHEA:51388"/>
        <dbReference type="ChEBI" id="CHEBI:15378"/>
        <dbReference type="ChEBI" id="CHEBI:57287"/>
        <dbReference type="ChEBI" id="CHEBI:57288"/>
        <dbReference type="ChEBI" id="CHEBI:59905"/>
        <dbReference type="ChEBI" id="CHEBI:125678"/>
    </reaction>
    <physiologicalReaction direction="left-to-right" evidence="9">
        <dbReference type="Rhea" id="RHEA:51389"/>
    </physiologicalReaction>
</comment>
<evidence type="ECO:0000256" key="13">
    <source>
        <dbReference type="ARBA" id="ARBA00052491"/>
    </source>
</evidence>
<evidence type="ECO:0000256" key="11">
    <source>
        <dbReference type="ARBA" id="ARBA00052178"/>
    </source>
</evidence>
<gene>
    <name evidence="14" type="ORF">APLA_LOCUS15455</name>
</gene>
<dbReference type="PANTHER" id="PTHR20905">
    <property type="entry name" value="N-ACETYLTRANSFERASE-RELATED"/>
    <property type="match status" value="1"/>
</dbReference>
<evidence type="ECO:0000256" key="5">
    <source>
        <dbReference type="ARBA" id="ARBA00039114"/>
    </source>
</evidence>
<evidence type="ECO:0000313" key="15">
    <source>
        <dbReference type="Proteomes" id="UP000494256"/>
    </source>
</evidence>
<comment type="catalytic activity">
    <reaction evidence="8">
        <text>serotonin + (5Z,8Z,11Z,14Z)-eicosatetraenoyl-CoA = N-[(5Z,8Z,11Z,14Z)-eicosatetraenoyl]-serotonin + CoA + H(+)</text>
        <dbReference type="Rhea" id="RHEA:51396"/>
        <dbReference type="ChEBI" id="CHEBI:15378"/>
        <dbReference type="ChEBI" id="CHEBI:57287"/>
        <dbReference type="ChEBI" id="CHEBI:57368"/>
        <dbReference type="ChEBI" id="CHEBI:132255"/>
        <dbReference type="ChEBI" id="CHEBI:350546"/>
    </reaction>
    <physiologicalReaction direction="left-to-right" evidence="8">
        <dbReference type="Rhea" id="RHEA:51397"/>
    </physiologicalReaction>
</comment>
<evidence type="ECO:0000313" key="14">
    <source>
        <dbReference type="EMBL" id="CAB3255862.1"/>
    </source>
</evidence>
<dbReference type="SUPFAM" id="SSF55729">
    <property type="entry name" value="Acyl-CoA N-acyltransferases (Nat)"/>
    <property type="match status" value="1"/>
</dbReference>
<evidence type="ECO:0000256" key="6">
    <source>
        <dbReference type="ARBA" id="ARBA00050189"/>
    </source>
</evidence>
<dbReference type="FunFam" id="3.40.630.30:FF:000046">
    <property type="entry name" value="Dopamine N-acetyltransferase"/>
    <property type="match status" value="1"/>
</dbReference>
<protein>
    <recommendedName>
        <fullName evidence="5">aralkylamine N-acetyltransferase</fullName>
        <ecNumber evidence="5">2.3.1.87</ecNumber>
    </recommendedName>
</protein>
<comment type="catalytic activity">
    <reaction evidence="13">
        <text>serotonin + acetyl-CoA = N-acetylserotonin + CoA + H(+)</text>
        <dbReference type="Rhea" id="RHEA:25217"/>
        <dbReference type="ChEBI" id="CHEBI:15378"/>
        <dbReference type="ChEBI" id="CHEBI:17697"/>
        <dbReference type="ChEBI" id="CHEBI:57287"/>
        <dbReference type="ChEBI" id="CHEBI:57288"/>
        <dbReference type="ChEBI" id="CHEBI:350546"/>
        <dbReference type="EC" id="2.3.1.87"/>
    </reaction>
    <physiologicalReaction direction="left-to-right" evidence="13">
        <dbReference type="Rhea" id="RHEA:25218"/>
    </physiologicalReaction>
</comment>
<evidence type="ECO:0000256" key="7">
    <source>
        <dbReference type="ARBA" id="ARBA00050849"/>
    </source>
</evidence>
<evidence type="ECO:0000256" key="2">
    <source>
        <dbReference type="ARBA" id="ARBA00023315"/>
    </source>
</evidence>
<name>A0A8S1B0P7_ARCPL</name>
<comment type="caution">
    <text evidence="14">The sequence shown here is derived from an EMBL/GenBank/DDBJ whole genome shotgun (WGS) entry which is preliminary data.</text>
</comment>
<evidence type="ECO:0000256" key="3">
    <source>
        <dbReference type="ARBA" id="ARBA00037926"/>
    </source>
</evidence>
<evidence type="ECO:0000256" key="1">
    <source>
        <dbReference type="ARBA" id="ARBA00022679"/>
    </source>
</evidence>
<dbReference type="Proteomes" id="UP000494256">
    <property type="component" value="Unassembled WGS sequence"/>
</dbReference>
<comment type="pathway">
    <text evidence="3">Aromatic compound metabolism; melatonin biosynthesis; melatonin from serotonin: step 1/2.</text>
</comment>
<comment type="similarity">
    <text evidence="4">Belongs to the acetyltransferase family. AANAT subfamily.</text>
</comment>
<dbReference type="GO" id="GO:0004059">
    <property type="term" value="F:aralkylamine N-acetyltransferase activity"/>
    <property type="evidence" value="ECO:0007669"/>
    <property type="project" value="UniProtKB-EC"/>
</dbReference>
<evidence type="ECO:0000256" key="10">
    <source>
        <dbReference type="ARBA" id="ARBA00051823"/>
    </source>
</evidence>
<evidence type="ECO:0000256" key="8">
    <source>
        <dbReference type="ARBA" id="ARBA00051284"/>
    </source>
</evidence>
<comment type="catalytic activity">
    <reaction evidence="7">
        <text>serotonin + octadecanoyl-CoA = N-octadecanoyl-serotonin + CoA + H(+)</text>
        <dbReference type="Rhea" id="RHEA:51400"/>
        <dbReference type="ChEBI" id="CHEBI:15378"/>
        <dbReference type="ChEBI" id="CHEBI:57287"/>
        <dbReference type="ChEBI" id="CHEBI:57394"/>
        <dbReference type="ChEBI" id="CHEBI:134065"/>
        <dbReference type="ChEBI" id="CHEBI:350546"/>
    </reaction>
    <physiologicalReaction direction="left-to-right" evidence="7">
        <dbReference type="Rhea" id="RHEA:51401"/>
    </physiologicalReaction>
</comment>
<comment type="catalytic activity">
    <reaction evidence="10">
        <text>serotonin + (9Z)-octadecenoyl-CoA = N-(9Z-octadecenoyl)-serotonin + CoA + H(+)</text>
        <dbReference type="Rhea" id="RHEA:51392"/>
        <dbReference type="ChEBI" id="CHEBI:15378"/>
        <dbReference type="ChEBI" id="CHEBI:57287"/>
        <dbReference type="ChEBI" id="CHEBI:57387"/>
        <dbReference type="ChEBI" id="CHEBI:134064"/>
        <dbReference type="ChEBI" id="CHEBI:350546"/>
    </reaction>
    <physiologicalReaction direction="left-to-right" evidence="10">
        <dbReference type="Rhea" id="RHEA:51393"/>
    </physiologicalReaction>
</comment>
<sequence>MAVTSARSIVDLKEKGQIFNRENARNNKYTLADELPSQLSELNLRSMSQPSYTICTITDNLNDKQRMLKFLRRFFFRDEPMNLAVNLLETPESVCSELEEYVASSLEDGVSVAAVDEDGEYVGVIVNGIVRKEEVDYTDKSADCPNPKFRQILRVLGYLDREAKMWEKLPKDCDTVLEVRIASTHSEWRGRGLMRVLCAESERLARSNGAGAMRMDATSAFSAAAAERLNYKKIFSVRRLARSNGAGAMRMDATSAFSAAAAERLNYKKIFSVRYSDLDFAPQPEEPHVEARVYIKEL</sequence>
<dbReference type="Gene3D" id="3.40.630.30">
    <property type="match status" value="2"/>
</dbReference>
<dbReference type="PANTHER" id="PTHR20905:SF1">
    <property type="entry name" value="AT07410P-RELATED"/>
    <property type="match status" value="1"/>
</dbReference>
<evidence type="ECO:0000256" key="9">
    <source>
        <dbReference type="ARBA" id="ARBA00051711"/>
    </source>
</evidence>
<evidence type="ECO:0000256" key="12">
    <source>
        <dbReference type="ARBA" id="ARBA00052335"/>
    </source>
</evidence>
<dbReference type="EMBL" id="CADEBD010000443">
    <property type="protein sequence ID" value="CAB3255862.1"/>
    <property type="molecule type" value="Genomic_DNA"/>
</dbReference>
<comment type="catalytic activity">
    <reaction evidence="11">
        <text>serotonin + hexadecanoyl-CoA = N-hexadecanoyl-serotonin + CoA + H(+)</text>
        <dbReference type="Rhea" id="RHEA:51384"/>
        <dbReference type="ChEBI" id="CHEBI:15378"/>
        <dbReference type="ChEBI" id="CHEBI:57287"/>
        <dbReference type="ChEBI" id="CHEBI:57379"/>
        <dbReference type="ChEBI" id="CHEBI:134059"/>
        <dbReference type="ChEBI" id="CHEBI:350546"/>
    </reaction>
    <physiologicalReaction direction="left-to-right" evidence="11">
        <dbReference type="Rhea" id="RHEA:51385"/>
    </physiologicalReaction>
</comment>